<comment type="caution">
    <text evidence="3">The sequence shown here is derived from an EMBL/GenBank/DDBJ whole genome shotgun (WGS) entry which is preliminary data.</text>
</comment>
<name>A0ABR1S3A2_9PEZI</name>
<protein>
    <submittedName>
        <fullName evidence="3">Uncharacterized protein</fullName>
    </submittedName>
</protein>
<feature type="chain" id="PRO_5047324891" evidence="2">
    <location>
        <begin position="21"/>
        <end position="158"/>
    </location>
</feature>
<keyword evidence="2" id="KW-0732">Signal</keyword>
<dbReference type="EMBL" id="JAQQWI010000007">
    <property type="protein sequence ID" value="KAK8026360.1"/>
    <property type="molecule type" value="Genomic_DNA"/>
</dbReference>
<gene>
    <name evidence="3" type="ORF">PG991_003416</name>
</gene>
<evidence type="ECO:0000313" key="3">
    <source>
        <dbReference type="EMBL" id="KAK8026360.1"/>
    </source>
</evidence>
<proteinExistence type="predicted"/>
<reference evidence="3 4" key="1">
    <citation type="submission" date="2023-01" db="EMBL/GenBank/DDBJ databases">
        <title>Analysis of 21 Apiospora genomes using comparative genomics revels a genus with tremendous synthesis potential of carbohydrate active enzymes and secondary metabolites.</title>
        <authorList>
            <person name="Sorensen T."/>
        </authorList>
    </citation>
    <scope>NUCLEOTIDE SEQUENCE [LARGE SCALE GENOMIC DNA]</scope>
    <source>
        <strain evidence="3 4">CBS 20057</strain>
    </source>
</reference>
<accession>A0ABR1S3A2</accession>
<evidence type="ECO:0000313" key="4">
    <source>
        <dbReference type="Proteomes" id="UP001396898"/>
    </source>
</evidence>
<feature type="signal peptide" evidence="2">
    <location>
        <begin position="1"/>
        <end position="20"/>
    </location>
</feature>
<keyword evidence="4" id="KW-1185">Reference proteome</keyword>
<feature type="region of interest" description="Disordered" evidence="1">
    <location>
        <begin position="21"/>
        <end position="45"/>
    </location>
</feature>
<evidence type="ECO:0000256" key="1">
    <source>
        <dbReference type="SAM" id="MobiDB-lite"/>
    </source>
</evidence>
<feature type="compositionally biased region" description="Low complexity" evidence="1">
    <location>
        <begin position="28"/>
        <end position="41"/>
    </location>
</feature>
<dbReference type="Proteomes" id="UP001396898">
    <property type="component" value="Unassembled WGS sequence"/>
</dbReference>
<evidence type="ECO:0000256" key="2">
    <source>
        <dbReference type="SAM" id="SignalP"/>
    </source>
</evidence>
<organism evidence="3 4">
    <name type="scientific">Apiospora marii</name>
    <dbReference type="NCBI Taxonomy" id="335849"/>
    <lineage>
        <taxon>Eukaryota</taxon>
        <taxon>Fungi</taxon>
        <taxon>Dikarya</taxon>
        <taxon>Ascomycota</taxon>
        <taxon>Pezizomycotina</taxon>
        <taxon>Sordariomycetes</taxon>
        <taxon>Xylariomycetidae</taxon>
        <taxon>Amphisphaeriales</taxon>
        <taxon>Apiosporaceae</taxon>
        <taxon>Apiospora</taxon>
    </lineage>
</organism>
<sequence length="158" mass="16203">MVAIVSLGLGLGLGLKGSSNAPTDNQHAASPGSSAPGVASPTTAKEVSQTSATIPLVTRPVDPFYCDLGCEKAFVEEQGCHSNCPGAACRDHNDCEDPYPCIARLRSGTTMSVSGTPVSSCCLTGCMESWTCQGACSLDLKCVTATNFTAASTCTRME</sequence>